<dbReference type="PANTHER" id="PTHR30069:SF29">
    <property type="entry name" value="HEMOGLOBIN AND HEMOGLOBIN-HAPTOGLOBIN-BINDING PROTEIN 1-RELATED"/>
    <property type="match status" value="1"/>
</dbReference>
<dbReference type="PROSITE" id="PS52016">
    <property type="entry name" value="TONB_DEPENDENT_REC_3"/>
    <property type="match status" value="1"/>
</dbReference>
<dbReference type="PANTHER" id="PTHR30069">
    <property type="entry name" value="TONB-DEPENDENT OUTER MEMBRANE RECEPTOR"/>
    <property type="match status" value="1"/>
</dbReference>
<keyword evidence="4 10" id="KW-0812">Transmembrane</keyword>
<evidence type="ECO:0000313" key="14">
    <source>
        <dbReference type="EMBL" id="RYC51033.1"/>
    </source>
</evidence>
<evidence type="ECO:0000256" key="10">
    <source>
        <dbReference type="PROSITE-ProRule" id="PRU01360"/>
    </source>
</evidence>
<dbReference type="GO" id="GO:0009279">
    <property type="term" value="C:cell outer membrane"/>
    <property type="evidence" value="ECO:0007669"/>
    <property type="project" value="UniProtKB-SubCell"/>
</dbReference>
<dbReference type="EMBL" id="JJMP01000007">
    <property type="protein sequence ID" value="RYC51033.1"/>
    <property type="molecule type" value="Genomic_DNA"/>
</dbReference>
<dbReference type="Gene3D" id="2.40.170.20">
    <property type="entry name" value="TonB-dependent receptor, beta-barrel domain"/>
    <property type="match status" value="1"/>
</dbReference>
<keyword evidence="8" id="KW-0675">Receptor</keyword>
<comment type="caution">
    <text evidence="14">The sequence shown here is derived from an EMBL/GenBank/DDBJ whole genome shotgun (WGS) entry which is preliminary data.</text>
</comment>
<feature type="domain" description="TonB-dependent receptor-like beta-barrel" evidence="12">
    <location>
        <begin position="304"/>
        <end position="759"/>
    </location>
</feature>
<dbReference type="InterPro" id="IPR039426">
    <property type="entry name" value="TonB-dep_rcpt-like"/>
</dbReference>
<comment type="subcellular location">
    <subcellularLocation>
        <location evidence="1 10">Cell outer membrane</location>
        <topology evidence="1 10">Multi-pass membrane protein</topology>
    </subcellularLocation>
</comment>
<name>A0A444VJU1_9FLAO</name>
<dbReference type="SUPFAM" id="SSF56935">
    <property type="entry name" value="Porins"/>
    <property type="match status" value="1"/>
</dbReference>
<dbReference type="Gene3D" id="2.170.130.10">
    <property type="entry name" value="TonB-dependent receptor, plug domain"/>
    <property type="match status" value="1"/>
</dbReference>
<evidence type="ECO:0000256" key="2">
    <source>
        <dbReference type="ARBA" id="ARBA00022448"/>
    </source>
</evidence>
<proteinExistence type="inferred from homology"/>
<evidence type="ECO:0000256" key="5">
    <source>
        <dbReference type="ARBA" id="ARBA00022729"/>
    </source>
</evidence>
<dbReference type="Pfam" id="PF00593">
    <property type="entry name" value="TonB_dep_Rec_b-barrel"/>
    <property type="match status" value="1"/>
</dbReference>
<dbReference type="InterPro" id="IPR008969">
    <property type="entry name" value="CarboxyPept-like_regulatory"/>
</dbReference>
<dbReference type="Pfam" id="PF13715">
    <property type="entry name" value="CarbopepD_reg_2"/>
    <property type="match status" value="1"/>
</dbReference>
<evidence type="ECO:0000256" key="3">
    <source>
        <dbReference type="ARBA" id="ARBA00022452"/>
    </source>
</evidence>
<evidence type="ECO:0000256" key="4">
    <source>
        <dbReference type="ARBA" id="ARBA00022692"/>
    </source>
</evidence>
<dbReference type="InterPro" id="IPR036942">
    <property type="entry name" value="Beta-barrel_TonB_sf"/>
</dbReference>
<gene>
    <name evidence="14" type="ORF">DN53_15465</name>
</gene>
<dbReference type="AlphaFoldDB" id="A0A444VJU1"/>
<feature type="domain" description="TonB-dependent receptor plug" evidence="13">
    <location>
        <begin position="134"/>
        <end position="227"/>
    </location>
</feature>
<reference evidence="14 15" key="1">
    <citation type="submission" date="2014-04" db="EMBL/GenBank/DDBJ databases">
        <title>Whole genome of Muricauda olearia.</title>
        <authorList>
            <person name="Zhang X.-H."/>
            <person name="Tang K."/>
        </authorList>
    </citation>
    <scope>NUCLEOTIDE SEQUENCE [LARGE SCALE GENOMIC DNA]</scope>
    <source>
        <strain evidence="14 15">Th120</strain>
    </source>
</reference>
<evidence type="ECO:0000256" key="1">
    <source>
        <dbReference type="ARBA" id="ARBA00004571"/>
    </source>
</evidence>
<keyword evidence="3 10" id="KW-1134">Transmembrane beta strand</keyword>
<keyword evidence="5" id="KW-0732">Signal</keyword>
<dbReference type="Gene3D" id="2.60.40.1120">
    <property type="entry name" value="Carboxypeptidase-like, regulatory domain"/>
    <property type="match status" value="1"/>
</dbReference>
<dbReference type="InterPro" id="IPR037066">
    <property type="entry name" value="Plug_dom_sf"/>
</dbReference>
<evidence type="ECO:0000256" key="8">
    <source>
        <dbReference type="ARBA" id="ARBA00023170"/>
    </source>
</evidence>
<evidence type="ECO:0000256" key="6">
    <source>
        <dbReference type="ARBA" id="ARBA00023077"/>
    </source>
</evidence>
<keyword evidence="2 10" id="KW-0813">Transport</keyword>
<evidence type="ECO:0000313" key="15">
    <source>
        <dbReference type="Proteomes" id="UP000290261"/>
    </source>
</evidence>
<evidence type="ECO:0000256" key="11">
    <source>
        <dbReference type="RuleBase" id="RU003357"/>
    </source>
</evidence>
<keyword evidence="9 10" id="KW-0998">Cell outer membrane</keyword>
<evidence type="ECO:0000256" key="9">
    <source>
        <dbReference type="ARBA" id="ARBA00023237"/>
    </source>
</evidence>
<keyword evidence="7 10" id="KW-0472">Membrane</keyword>
<sequence>MIKTVHVHVKRNGAILLMCLTHWISVAQDVTISGTIASQTDGETLLGATILLQGTTYGTTTNEYGYYSLSAPKGDYIIVISYLGFQPYTENISLVQDMTLNIELPEEANSLDEVVLIAGQDRKIDLKSPQTGLNTMTAKEIKQVPVVLGEVDVLKSIQALPGVTSNGEGAVGFNVRGGAVDQNLVLLDEAIIYNTSHVFGFFSVFNADVLKDVNLYKGDIPAQYGGRVSSVLDVRQKDGNSKNIAVTGGVGLISSRLAVEGPLVKDKGSFIIAGRTSYAHLFMGALEDFEDDHLSFYDLNLKTNYKFSDSDKIYFSGYLGRDKMTLDGIIENNYGNVGANLRWNHVFNNKIFSNLSLIYSRYDYQFIFDFVDMDWVSDITNYNLKYDLSYFASDSLTLKFGLGTIAHRLNPGAIEPLSETSAINPRQLDINRALESGVYLSAEHKISEKLTASYGLRLSHFNRFGGQELATYENDLPVVYNPELSIYENGVTSSVRYVERGETIQSYTNLEPRIGLAWQWNDATTIKASYNRNAQYMHLLSNTSNVTPVDVWTPSGEFIKPQLSDQYSLGLFKTFGNRTFSMELEGYYKTVDNRLDYIDGADLIGNNTIENEILNGESRSYGLELLLRKDKGNYTGWLSYTLSKSEQRTLGGEAGGPGINNGQWYNTPYDRTHDISFTSMYQLSDKWSLSINRVFQTGRPVTYPSAQYEYEGRSVAHYEGRNQDRLPVYHRMDIAATFVPNPESTKRWKGEWTFSIYNIYNRRNAASISFGQDQLTGLNEATRLSIFGIVPSISYNFKF</sequence>
<dbReference type="GO" id="GO:0044718">
    <property type="term" value="P:siderophore transmembrane transport"/>
    <property type="evidence" value="ECO:0007669"/>
    <property type="project" value="TreeGrafter"/>
</dbReference>
<accession>A0A444VJU1</accession>
<dbReference type="Pfam" id="PF07715">
    <property type="entry name" value="Plug"/>
    <property type="match status" value="1"/>
</dbReference>
<evidence type="ECO:0000256" key="7">
    <source>
        <dbReference type="ARBA" id="ARBA00023136"/>
    </source>
</evidence>
<evidence type="ECO:0008006" key="16">
    <source>
        <dbReference type="Google" id="ProtNLM"/>
    </source>
</evidence>
<dbReference type="GO" id="GO:0015344">
    <property type="term" value="F:siderophore uptake transmembrane transporter activity"/>
    <property type="evidence" value="ECO:0007669"/>
    <property type="project" value="TreeGrafter"/>
</dbReference>
<dbReference type="Proteomes" id="UP000290261">
    <property type="component" value="Unassembled WGS sequence"/>
</dbReference>
<evidence type="ECO:0000259" key="13">
    <source>
        <dbReference type="Pfam" id="PF07715"/>
    </source>
</evidence>
<comment type="similarity">
    <text evidence="10 11">Belongs to the TonB-dependent receptor family.</text>
</comment>
<organism evidence="14 15">
    <name type="scientific">Flagellimonas olearia</name>
    <dbReference type="NCBI Taxonomy" id="552546"/>
    <lineage>
        <taxon>Bacteria</taxon>
        <taxon>Pseudomonadati</taxon>
        <taxon>Bacteroidota</taxon>
        <taxon>Flavobacteriia</taxon>
        <taxon>Flavobacteriales</taxon>
        <taxon>Flavobacteriaceae</taxon>
        <taxon>Flagellimonas</taxon>
    </lineage>
</organism>
<keyword evidence="15" id="KW-1185">Reference proteome</keyword>
<protein>
    <recommendedName>
        <fullName evidence="16">Collagen-binding protein</fullName>
    </recommendedName>
</protein>
<keyword evidence="6 11" id="KW-0798">TonB box</keyword>
<dbReference type="SUPFAM" id="SSF49464">
    <property type="entry name" value="Carboxypeptidase regulatory domain-like"/>
    <property type="match status" value="1"/>
</dbReference>
<dbReference type="InterPro" id="IPR000531">
    <property type="entry name" value="Beta-barrel_TonB"/>
</dbReference>
<dbReference type="InterPro" id="IPR012910">
    <property type="entry name" value="Plug_dom"/>
</dbReference>
<evidence type="ECO:0000259" key="12">
    <source>
        <dbReference type="Pfam" id="PF00593"/>
    </source>
</evidence>
<dbReference type="RefSeq" id="WP_242502136.1">
    <property type="nucleotide sequence ID" value="NZ_ML142911.1"/>
</dbReference>